<dbReference type="InterPro" id="IPR027684">
    <property type="entry name" value="TBCC"/>
</dbReference>
<accession>A0ABD0ZHT8</accession>
<dbReference type="GO" id="GO:0005737">
    <property type="term" value="C:cytoplasm"/>
    <property type="evidence" value="ECO:0007669"/>
    <property type="project" value="UniProtKB-SubCell"/>
</dbReference>
<proteinExistence type="inferred from homology"/>
<dbReference type="SMART" id="SM00673">
    <property type="entry name" value="CARP"/>
    <property type="match status" value="2"/>
</dbReference>
<dbReference type="EMBL" id="JBFDAA010000002">
    <property type="protein sequence ID" value="KAL1139649.1"/>
    <property type="molecule type" value="Genomic_DNA"/>
</dbReference>
<dbReference type="Pfam" id="PF07986">
    <property type="entry name" value="TBCC"/>
    <property type="match status" value="1"/>
</dbReference>
<dbReference type="InterPro" id="IPR006599">
    <property type="entry name" value="CARP_motif"/>
</dbReference>
<dbReference type="InterPro" id="IPR038397">
    <property type="entry name" value="TBCC_N_sf"/>
</dbReference>
<evidence type="ECO:0000313" key="8">
    <source>
        <dbReference type="EMBL" id="KAL1139649.1"/>
    </source>
</evidence>
<comment type="similarity">
    <text evidence="2">Belongs to the TBCC family.</text>
</comment>
<keyword evidence="9" id="KW-1185">Reference proteome</keyword>
<name>A0ABD0ZHT8_9HEMI</name>
<dbReference type="Pfam" id="PF16752">
    <property type="entry name" value="TBCC_N"/>
    <property type="match status" value="1"/>
</dbReference>
<sequence length="331" mass="37380">MKRTEGDSIHIPKSLLKRDSDRKEKLAQSQFTNEDNNKQLDYFCDTFWRKHAEIEEALEEAKKASEIDPPSMPQRFKDISEAIQLLNKFVFGASCYLRAYDVRRTKDAIQALEESAKRLETCLLPKKKFGFKAKEKKMASGTVAPAVMSPTSLVATKGFQEEDWCGFREIMGSQETLRLNSVDGKDVKLHKLEGCSVLIEGNPNTLRITSVRDTKIVCIGGRVTTSVILYDTHDIVLAVCCHQLRIHDTFDSSFYLQVTTGPVIEGSTRLAFAPYPPSLLPSAKESIEDVVDALSSEKWSGVEDFDWLSVNKPSPNWRILSPEERLKDWPA</sequence>
<dbReference type="PANTHER" id="PTHR15139">
    <property type="entry name" value="TUBULIN FOLDING COFACTOR C"/>
    <property type="match status" value="1"/>
</dbReference>
<dbReference type="InterPro" id="IPR016098">
    <property type="entry name" value="CAP/MinC_C"/>
</dbReference>
<comment type="subcellular location">
    <subcellularLocation>
        <location evidence="1">Cytoplasm</location>
    </subcellularLocation>
</comment>
<dbReference type="PANTHER" id="PTHR15139:SF0">
    <property type="entry name" value="TUBULIN-SPECIFIC CHAPERONE C"/>
    <property type="match status" value="1"/>
</dbReference>
<reference evidence="8 9" key="1">
    <citation type="submission" date="2024-07" db="EMBL/GenBank/DDBJ databases">
        <title>Chromosome-level genome assembly of the water stick insect Ranatra chinensis (Heteroptera: Nepidae).</title>
        <authorList>
            <person name="Liu X."/>
        </authorList>
    </citation>
    <scope>NUCLEOTIDE SEQUENCE [LARGE SCALE GENOMIC DNA]</scope>
    <source>
        <strain evidence="8">Cailab_2021Rc</strain>
        <tissue evidence="8">Muscle</tissue>
    </source>
</reference>
<feature type="domain" description="C-CAP/cofactor C-like" evidence="7">
    <location>
        <begin position="145"/>
        <end position="307"/>
    </location>
</feature>
<dbReference type="AlphaFoldDB" id="A0ABD0ZHT8"/>
<dbReference type="Gene3D" id="2.160.20.70">
    <property type="match status" value="1"/>
</dbReference>
<dbReference type="Proteomes" id="UP001558652">
    <property type="component" value="Unassembled WGS sequence"/>
</dbReference>
<dbReference type="InterPro" id="IPR017901">
    <property type="entry name" value="C-CAP_CF_C-like"/>
</dbReference>
<keyword evidence="5" id="KW-0143">Chaperone</keyword>
<keyword evidence="4" id="KW-0007">Acetylation</keyword>
<keyword evidence="3" id="KW-0963">Cytoplasm</keyword>
<protein>
    <recommendedName>
        <fullName evidence="7">C-CAP/cofactor C-like domain-containing protein</fullName>
    </recommendedName>
</protein>
<evidence type="ECO:0000256" key="5">
    <source>
        <dbReference type="ARBA" id="ARBA00023186"/>
    </source>
</evidence>
<organism evidence="8 9">
    <name type="scientific">Ranatra chinensis</name>
    <dbReference type="NCBI Taxonomy" id="642074"/>
    <lineage>
        <taxon>Eukaryota</taxon>
        <taxon>Metazoa</taxon>
        <taxon>Ecdysozoa</taxon>
        <taxon>Arthropoda</taxon>
        <taxon>Hexapoda</taxon>
        <taxon>Insecta</taxon>
        <taxon>Pterygota</taxon>
        <taxon>Neoptera</taxon>
        <taxon>Paraneoptera</taxon>
        <taxon>Hemiptera</taxon>
        <taxon>Heteroptera</taxon>
        <taxon>Panheteroptera</taxon>
        <taxon>Nepomorpha</taxon>
        <taxon>Nepidae</taxon>
        <taxon>Ranatrinae</taxon>
        <taxon>Ranatra</taxon>
    </lineage>
</organism>
<gene>
    <name evidence="8" type="ORF">AAG570_006627</name>
</gene>
<evidence type="ECO:0000259" key="7">
    <source>
        <dbReference type="PROSITE" id="PS51329"/>
    </source>
</evidence>
<evidence type="ECO:0000256" key="1">
    <source>
        <dbReference type="ARBA" id="ARBA00004496"/>
    </source>
</evidence>
<evidence type="ECO:0000256" key="3">
    <source>
        <dbReference type="ARBA" id="ARBA00022490"/>
    </source>
</evidence>
<evidence type="ECO:0000256" key="4">
    <source>
        <dbReference type="ARBA" id="ARBA00022990"/>
    </source>
</evidence>
<evidence type="ECO:0000256" key="2">
    <source>
        <dbReference type="ARBA" id="ARBA00008848"/>
    </source>
</evidence>
<dbReference type="InterPro" id="IPR012945">
    <property type="entry name" value="Tubulin-bd_cofactor_C_dom"/>
</dbReference>
<evidence type="ECO:0000313" key="9">
    <source>
        <dbReference type="Proteomes" id="UP001558652"/>
    </source>
</evidence>
<comment type="subunit">
    <text evidence="6">Supercomplex made of cofactors A to E. Cofactors A and D function by capturing and stabilizing tubulin in a quasi-native conformation. Cofactor E binds to the cofactor D-tubulin complex; interaction with cofactor C then causes the release of tubulin polypeptides that are committed to the native state.</text>
</comment>
<evidence type="ECO:0000256" key="6">
    <source>
        <dbReference type="ARBA" id="ARBA00026055"/>
    </source>
</evidence>
<dbReference type="PROSITE" id="PS51329">
    <property type="entry name" value="C_CAP_COFACTOR_C"/>
    <property type="match status" value="1"/>
</dbReference>
<comment type="caution">
    <text evidence="8">The sequence shown here is derived from an EMBL/GenBank/DDBJ whole genome shotgun (WGS) entry which is preliminary data.</text>
</comment>
<dbReference type="Gene3D" id="1.20.58.1250">
    <property type="entry name" value="Tubulin Binding Cofactor C, N-terminal domain"/>
    <property type="match status" value="1"/>
</dbReference>
<dbReference type="InterPro" id="IPR031925">
    <property type="entry name" value="TBCC_N"/>
</dbReference>